<dbReference type="PANTHER" id="PTHR30023">
    <property type="entry name" value="D-ALANYL-D-ALANINE CARBOXYPEPTIDASE"/>
    <property type="match status" value="1"/>
</dbReference>
<evidence type="ECO:0000313" key="4">
    <source>
        <dbReference type="EMBL" id="APZ43210.1"/>
    </source>
</evidence>
<dbReference type="InterPro" id="IPR012338">
    <property type="entry name" value="Beta-lactam/transpept-like"/>
</dbReference>
<comment type="similarity">
    <text evidence="1">Belongs to the peptidase S13 family.</text>
</comment>
<dbReference type="GO" id="GO:0004185">
    <property type="term" value="F:serine-type carboxypeptidase activity"/>
    <property type="evidence" value="ECO:0007669"/>
    <property type="project" value="InterPro"/>
</dbReference>
<dbReference type="PRINTS" id="PR00922">
    <property type="entry name" value="DADACBPTASE3"/>
</dbReference>
<keyword evidence="3" id="KW-0732">Signal</keyword>
<dbReference type="InterPro" id="IPR000667">
    <property type="entry name" value="Peptidase_S13"/>
</dbReference>
<dbReference type="OrthoDB" id="9802627at2"/>
<feature type="chain" id="PRO_5012071744" evidence="3">
    <location>
        <begin position="26"/>
        <end position="494"/>
    </location>
</feature>
<evidence type="ECO:0000313" key="5">
    <source>
        <dbReference type="Proteomes" id="UP000243807"/>
    </source>
</evidence>
<keyword evidence="4" id="KW-0121">Carboxypeptidase</keyword>
<evidence type="ECO:0000256" key="3">
    <source>
        <dbReference type="SAM" id="SignalP"/>
    </source>
</evidence>
<dbReference type="Pfam" id="PF02113">
    <property type="entry name" value="Peptidase_S13"/>
    <property type="match status" value="1"/>
</dbReference>
<dbReference type="GO" id="GO:0006508">
    <property type="term" value="P:proteolysis"/>
    <property type="evidence" value="ECO:0007669"/>
    <property type="project" value="InterPro"/>
</dbReference>
<dbReference type="GO" id="GO:0000270">
    <property type="term" value="P:peptidoglycan metabolic process"/>
    <property type="evidence" value="ECO:0007669"/>
    <property type="project" value="TreeGrafter"/>
</dbReference>
<proteinExistence type="inferred from homology"/>
<organism evidence="4 5">
    <name type="scientific">Acidihalobacter ferrooxydans</name>
    <dbReference type="NCBI Taxonomy" id="1765967"/>
    <lineage>
        <taxon>Bacteria</taxon>
        <taxon>Pseudomonadati</taxon>
        <taxon>Pseudomonadota</taxon>
        <taxon>Gammaproteobacteria</taxon>
        <taxon>Chromatiales</taxon>
        <taxon>Ectothiorhodospiraceae</taxon>
        <taxon>Acidihalobacter</taxon>
    </lineage>
</organism>
<dbReference type="Gene3D" id="3.50.80.20">
    <property type="entry name" value="D-Ala-D-Ala carboxypeptidase C, peptidase S13"/>
    <property type="match status" value="1"/>
</dbReference>
<gene>
    <name evidence="4" type="ORF">BW247_08990</name>
</gene>
<dbReference type="STRING" id="1765967.BW247_08990"/>
<reference evidence="4 5" key="1">
    <citation type="submission" date="2017-01" db="EMBL/GenBank/DDBJ databases">
        <title>Draft sequence of Acidihalobacter ferrooxidans strain DSM 14175 (strain V8).</title>
        <authorList>
            <person name="Khaleque H.N."/>
            <person name="Ramsay J.P."/>
            <person name="Murphy R.J.T."/>
            <person name="Kaksonen A.H."/>
            <person name="Boxall N.J."/>
            <person name="Watkin E.L.J."/>
        </authorList>
    </citation>
    <scope>NUCLEOTIDE SEQUENCE [LARGE SCALE GENOMIC DNA]</scope>
    <source>
        <strain evidence="4 5">V8</strain>
    </source>
</reference>
<name>A0A1P8UHB9_9GAMM</name>
<dbReference type="NCBIfam" id="TIGR00666">
    <property type="entry name" value="PBP4"/>
    <property type="match status" value="1"/>
</dbReference>
<dbReference type="KEGG" id="afy:BW247_08990"/>
<dbReference type="PANTHER" id="PTHR30023:SF0">
    <property type="entry name" value="PENICILLIN-SENSITIVE CARBOXYPEPTIDASE A"/>
    <property type="match status" value="1"/>
</dbReference>
<dbReference type="Gene3D" id="3.40.710.10">
    <property type="entry name" value="DD-peptidase/beta-lactamase superfamily"/>
    <property type="match status" value="1"/>
</dbReference>
<keyword evidence="4" id="KW-0645">Protease</keyword>
<keyword evidence="2" id="KW-0378">Hydrolase</keyword>
<sequence length="494" mass="53322">MHSMKKYRILAGLCVLFGFWSVAQAESLPNLHALAAHGAVVTARVIDLNNGRTLAALHPAQMLTPASVSKLYVTAAALHQWGAAYRFTTAALYRGTIRNATLHGDLVLQGSGDPGLTNAQLWTLAQRVRAAGIKRIDGAVIVDESLFGRVRCATTDRCEALASSRAAYNAPLSAAGFDYSNACLWVRPATQAGTPATLGFEPFKIPMLGLRGTIETLPKGAANTVRVTRVTTDGRNWFYVRGGVAVDTPARCYYRAISEPALYTGQSFIGFLRQAGIAVKHLTARIVTKPMPDTRPLAQVQGQSLGEELRGMLVYSNNYMADTLALDLARTADSAPISLHQAGAWLTRYARRINTESDWPGARKSKPRLFSGSGLTADSKVSANDLIALLAAEYHNYADFPTFLSTLTVPDQTPVKMLKGGPRIWETRIAAKTGSLSRPVSVLALAGYLRLRDGHWGAFAVIVNGTRQRPEIGMFTALDAVRADLVKILRTSGN</sequence>
<feature type="signal peptide" evidence="3">
    <location>
        <begin position="1"/>
        <end position="25"/>
    </location>
</feature>
<dbReference type="Proteomes" id="UP000243807">
    <property type="component" value="Chromosome"/>
</dbReference>
<evidence type="ECO:0000256" key="1">
    <source>
        <dbReference type="ARBA" id="ARBA00006096"/>
    </source>
</evidence>
<keyword evidence="5" id="KW-1185">Reference proteome</keyword>
<dbReference type="AlphaFoldDB" id="A0A1P8UHB9"/>
<dbReference type="SUPFAM" id="SSF56601">
    <property type="entry name" value="beta-lactamase/transpeptidase-like"/>
    <property type="match status" value="1"/>
</dbReference>
<protein>
    <submittedName>
        <fullName evidence="4">D-alanyl-D-alanine carboxypeptidase/D-alanyl-D-alanine-endopeptidase</fullName>
    </submittedName>
</protein>
<dbReference type="EMBL" id="CP019434">
    <property type="protein sequence ID" value="APZ43210.1"/>
    <property type="molecule type" value="Genomic_DNA"/>
</dbReference>
<accession>A0A1P8UHB9</accession>
<evidence type="ECO:0000256" key="2">
    <source>
        <dbReference type="ARBA" id="ARBA00022801"/>
    </source>
</evidence>